<keyword evidence="3" id="KW-1185">Reference proteome</keyword>
<proteinExistence type="predicted"/>
<dbReference type="EMBL" id="CM017886">
    <property type="protein sequence ID" value="KAG1369897.1"/>
    <property type="molecule type" value="Genomic_DNA"/>
</dbReference>
<evidence type="ECO:0000313" key="2">
    <source>
        <dbReference type="EMBL" id="KAG1369897.1"/>
    </source>
</evidence>
<dbReference type="Proteomes" id="UP000797356">
    <property type="component" value="Chromosome 15"/>
</dbReference>
<gene>
    <name evidence="2" type="ORF">COCNU_15G002630</name>
</gene>
<evidence type="ECO:0000313" key="3">
    <source>
        <dbReference type="Proteomes" id="UP000797356"/>
    </source>
</evidence>
<feature type="region of interest" description="Disordered" evidence="1">
    <location>
        <begin position="99"/>
        <end position="121"/>
    </location>
</feature>
<name>A0A8K0IWV5_COCNU</name>
<sequence length="206" mass="22902">MKFGRVQGGGIKFDHVYDLEAHHRGSPNKEAGSSAVEDLAGKRNEVRYFTGGFTKRRNEVRLCLRPPQHKVRTFRARYQGIPMEGFASSAASTITPLQVRPNFTSSSPPRKLRQKGAKKPFFRKVPQLRSATLTQILSEVKSQLSRPQGLWPPQMCAIEASNVPTIATTTTILRNTFSSKTRLKSSSKRDGGVNSFDASLKQEKIG</sequence>
<feature type="compositionally biased region" description="Polar residues" evidence="1">
    <location>
        <begin position="99"/>
        <end position="108"/>
    </location>
</feature>
<feature type="compositionally biased region" description="Basic residues" evidence="1">
    <location>
        <begin position="110"/>
        <end position="121"/>
    </location>
</feature>
<comment type="caution">
    <text evidence="2">The sequence shown here is derived from an EMBL/GenBank/DDBJ whole genome shotgun (WGS) entry which is preliminary data.</text>
</comment>
<protein>
    <submittedName>
        <fullName evidence="2">Uncharacterized protein</fullName>
    </submittedName>
</protein>
<accession>A0A8K0IWV5</accession>
<evidence type="ECO:0000256" key="1">
    <source>
        <dbReference type="SAM" id="MobiDB-lite"/>
    </source>
</evidence>
<reference evidence="2" key="2">
    <citation type="submission" date="2019-07" db="EMBL/GenBank/DDBJ databases">
        <authorList>
            <person name="Yang Y."/>
            <person name="Bocs S."/>
            <person name="Baudouin L."/>
        </authorList>
    </citation>
    <scope>NUCLEOTIDE SEQUENCE</scope>
    <source>
        <tissue evidence="2">Spear leaf of Hainan Tall coconut</tissue>
    </source>
</reference>
<feature type="region of interest" description="Disordered" evidence="1">
    <location>
        <begin position="180"/>
        <end position="206"/>
    </location>
</feature>
<organism evidence="2 3">
    <name type="scientific">Cocos nucifera</name>
    <name type="common">Coconut palm</name>
    <dbReference type="NCBI Taxonomy" id="13894"/>
    <lineage>
        <taxon>Eukaryota</taxon>
        <taxon>Viridiplantae</taxon>
        <taxon>Streptophyta</taxon>
        <taxon>Embryophyta</taxon>
        <taxon>Tracheophyta</taxon>
        <taxon>Spermatophyta</taxon>
        <taxon>Magnoliopsida</taxon>
        <taxon>Liliopsida</taxon>
        <taxon>Arecaceae</taxon>
        <taxon>Arecoideae</taxon>
        <taxon>Cocoseae</taxon>
        <taxon>Attaleinae</taxon>
        <taxon>Cocos</taxon>
    </lineage>
</organism>
<dbReference type="AlphaFoldDB" id="A0A8K0IWV5"/>
<reference evidence="2" key="1">
    <citation type="journal article" date="2017" name="Gigascience">
        <title>The genome draft of coconut (Cocos nucifera).</title>
        <authorList>
            <person name="Xiao Y."/>
            <person name="Xu P."/>
            <person name="Fan H."/>
            <person name="Baudouin L."/>
            <person name="Xia W."/>
            <person name="Bocs S."/>
            <person name="Xu J."/>
            <person name="Li Q."/>
            <person name="Guo A."/>
            <person name="Zhou L."/>
            <person name="Li J."/>
            <person name="Wu Y."/>
            <person name="Ma Z."/>
            <person name="Armero A."/>
            <person name="Issali A.E."/>
            <person name="Liu N."/>
            <person name="Peng M."/>
            <person name="Yang Y."/>
        </authorList>
    </citation>
    <scope>NUCLEOTIDE SEQUENCE</scope>
    <source>
        <tissue evidence="2">Spear leaf of Hainan Tall coconut</tissue>
    </source>
</reference>